<dbReference type="Proteomes" id="UP000177171">
    <property type="component" value="Unassembled WGS sequence"/>
</dbReference>
<feature type="transmembrane region" description="Helical" evidence="6">
    <location>
        <begin position="255"/>
        <end position="275"/>
    </location>
</feature>
<evidence type="ECO:0000256" key="5">
    <source>
        <dbReference type="ARBA" id="ARBA00023136"/>
    </source>
</evidence>
<dbReference type="GO" id="GO:0016020">
    <property type="term" value="C:membrane"/>
    <property type="evidence" value="ECO:0007669"/>
    <property type="project" value="UniProtKB-SubCell"/>
</dbReference>
<keyword evidence="5 6" id="KW-0472">Membrane</keyword>
<feature type="transmembrane region" description="Helical" evidence="6">
    <location>
        <begin position="507"/>
        <end position="528"/>
    </location>
</feature>
<evidence type="ECO:0000256" key="3">
    <source>
        <dbReference type="ARBA" id="ARBA00022692"/>
    </source>
</evidence>
<dbReference type="EMBL" id="MHQY01000013">
    <property type="protein sequence ID" value="OHA14194.1"/>
    <property type="molecule type" value="Genomic_DNA"/>
</dbReference>
<feature type="transmembrane region" description="Helical" evidence="6">
    <location>
        <begin position="183"/>
        <end position="202"/>
    </location>
</feature>
<proteinExistence type="predicted"/>
<feature type="transmembrane region" description="Helical" evidence="6">
    <location>
        <begin position="476"/>
        <end position="495"/>
    </location>
</feature>
<dbReference type="AlphaFoldDB" id="A0A1G2LRS1"/>
<feature type="transmembrane region" description="Helical" evidence="6">
    <location>
        <begin position="583"/>
        <end position="605"/>
    </location>
</feature>
<feature type="transmembrane region" description="Helical" evidence="6">
    <location>
        <begin position="91"/>
        <end position="112"/>
    </location>
</feature>
<feature type="transmembrane region" description="Helical" evidence="6">
    <location>
        <begin position="35"/>
        <end position="55"/>
    </location>
</feature>
<evidence type="ECO:0000256" key="2">
    <source>
        <dbReference type="ARBA" id="ARBA00022448"/>
    </source>
</evidence>
<organism evidence="7 8">
    <name type="scientific">Candidatus Sungbacteria bacterium RIFCSPLOWO2_12_FULL_41_11</name>
    <dbReference type="NCBI Taxonomy" id="1802286"/>
    <lineage>
        <taxon>Bacteria</taxon>
        <taxon>Candidatus Sungiibacteriota</taxon>
    </lineage>
</organism>
<feature type="transmembrane region" description="Helical" evidence="6">
    <location>
        <begin position="413"/>
        <end position="430"/>
    </location>
</feature>
<protein>
    <recommendedName>
        <fullName evidence="9">Major facilitator superfamily (MFS) profile domain-containing protein</fullName>
    </recommendedName>
</protein>
<keyword evidence="4 6" id="KW-1133">Transmembrane helix</keyword>
<feature type="transmembrane region" description="Helical" evidence="6">
    <location>
        <begin position="353"/>
        <end position="376"/>
    </location>
</feature>
<feature type="transmembrane region" description="Helical" evidence="6">
    <location>
        <begin position="61"/>
        <end position="79"/>
    </location>
</feature>
<dbReference type="Pfam" id="PF03092">
    <property type="entry name" value="BT1"/>
    <property type="match status" value="1"/>
</dbReference>
<evidence type="ECO:0000256" key="6">
    <source>
        <dbReference type="SAM" id="Phobius"/>
    </source>
</evidence>
<accession>A0A1G2LRS1</accession>
<name>A0A1G2LRS1_9BACT</name>
<keyword evidence="2" id="KW-0813">Transport</keyword>
<comment type="caution">
    <text evidence="7">The sequence shown here is derived from an EMBL/GenBank/DDBJ whole genome shotgun (WGS) entry which is preliminary data.</text>
</comment>
<keyword evidence="3 6" id="KW-0812">Transmembrane</keyword>
<reference evidence="7 8" key="1">
    <citation type="journal article" date="2016" name="Nat. Commun.">
        <title>Thousands of microbial genomes shed light on interconnected biogeochemical processes in an aquifer system.</title>
        <authorList>
            <person name="Anantharaman K."/>
            <person name="Brown C.T."/>
            <person name="Hug L.A."/>
            <person name="Sharon I."/>
            <person name="Castelle C.J."/>
            <person name="Probst A.J."/>
            <person name="Thomas B.C."/>
            <person name="Singh A."/>
            <person name="Wilkins M.J."/>
            <person name="Karaoz U."/>
            <person name="Brodie E.L."/>
            <person name="Williams K.H."/>
            <person name="Hubbard S.S."/>
            <person name="Banfield J.F."/>
        </authorList>
    </citation>
    <scope>NUCLEOTIDE SEQUENCE [LARGE SCALE GENOMIC DNA]</scope>
</reference>
<dbReference type="PANTHER" id="PTHR31585">
    <property type="entry name" value="FOLATE-BIOPTERIN TRANSPORTER 1, CHLOROPLASTIC"/>
    <property type="match status" value="1"/>
</dbReference>
<sequence length="690" mass="76573">MLVFLKAALESIRKIWINEFVIPVKSIRLSYLPPLMVYFAAGVSGLTGVVDSFFVTKVLGMEAAFLAVLGYWAGIWWAFKMPLGNLVDRFWRFKAVFVAFGAVLMGLSFAVMVGLTGNRFDGIMKYMSAETWYIVAALITPFAYILQDVVADAMTVEAVSRVGQDGTPVGEAELKSEHTTMQLLGRAAILFGALITAGAAGWFAKMPAPETGFILTKVLLLSILAVAIYEAIAVYRRGVIGRKIKAVRINFIRIVFLFAYVAVVGIFVFFVYWVASSFFAYKFSAGGWLASVKSYEMIYWLAMLIPLMSMAGVVIAAMIRRKKKKEFMERGFSSKQIVAMLNPESEEKKELNWWIMGGSVMLLCFVVPLGLLSLTYQRHLKIVPLSGFIADGGLDVNNLPFGLGAWLPAHADTLLFAVSFIIISWLIARVTKELPKETRRTLIGTAIVIFVYRMTPSVGAGMSFFNIEILRFEEDFMGTLGQASSIIGLFGLFVLRPMMAKKSLTWIFVFLTFLYTVFLLPSLGLVYGAHKWLAAFFSSDPYAMARTIAFIDTVAVSPFGQLAMVPMLAWISKEAPAKYKATYFAVMASFTNLALSASTLGTKYLNETFVITKPVYDNNNVIVKPGIYNDLGPLTITVGLISLILPLVTILFFTNFRGKPAIGFRAMDAVNNFFSRMYALFFGIKPKKEE</sequence>
<dbReference type="InterPro" id="IPR039309">
    <property type="entry name" value="BT1"/>
</dbReference>
<evidence type="ECO:0000313" key="8">
    <source>
        <dbReference type="Proteomes" id="UP000177171"/>
    </source>
</evidence>
<comment type="subcellular location">
    <subcellularLocation>
        <location evidence="1">Membrane</location>
        <topology evidence="1">Multi-pass membrane protein</topology>
    </subcellularLocation>
</comment>
<dbReference type="PANTHER" id="PTHR31585:SF0">
    <property type="entry name" value="FOLATE-BIOPTERIN TRANSPORTER 1, CHLOROPLASTIC"/>
    <property type="match status" value="1"/>
</dbReference>
<feature type="transmembrane region" description="Helical" evidence="6">
    <location>
        <begin position="548"/>
        <end position="571"/>
    </location>
</feature>
<gene>
    <name evidence="7" type="ORF">A3G49_03055</name>
</gene>
<evidence type="ECO:0000256" key="1">
    <source>
        <dbReference type="ARBA" id="ARBA00004141"/>
    </source>
</evidence>
<feature type="transmembrane region" description="Helical" evidence="6">
    <location>
        <begin position="297"/>
        <end position="319"/>
    </location>
</feature>
<feature type="transmembrane region" description="Helical" evidence="6">
    <location>
        <begin position="634"/>
        <end position="656"/>
    </location>
</feature>
<feature type="transmembrane region" description="Helical" evidence="6">
    <location>
        <begin position="214"/>
        <end position="235"/>
    </location>
</feature>
<evidence type="ECO:0008006" key="9">
    <source>
        <dbReference type="Google" id="ProtNLM"/>
    </source>
</evidence>
<evidence type="ECO:0000313" key="7">
    <source>
        <dbReference type="EMBL" id="OHA14194.1"/>
    </source>
</evidence>
<evidence type="ECO:0000256" key="4">
    <source>
        <dbReference type="ARBA" id="ARBA00022989"/>
    </source>
</evidence>
<feature type="transmembrane region" description="Helical" evidence="6">
    <location>
        <begin position="442"/>
        <end position="464"/>
    </location>
</feature>